<dbReference type="PANTHER" id="PTHR43384">
    <property type="entry name" value="SEPTUM SITE-DETERMINING PROTEIN MIND HOMOLOG, CHLOROPLASTIC-RELATED"/>
    <property type="match status" value="1"/>
</dbReference>
<evidence type="ECO:0000259" key="2">
    <source>
        <dbReference type="Pfam" id="PF01656"/>
    </source>
</evidence>
<proteinExistence type="predicted"/>
<dbReference type="EMBL" id="OY726398">
    <property type="protein sequence ID" value="CAJ1499409.1"/>
    <property type="molecule type" value="Genomic_DNA"/>
</dbReference>
<feature type="region of interest" description="Disordered" evidence="1">
    <location>
        <begin position="1"/>
        <end position="42"/>
    </location>
</feature>
<dbReference type="Gene3D" id="3.40.50.300">
    <property type="entry name" value="P-loop containing nucleotide triphosphate hydrolases"/>
    <property type="match status" value="1"/>
</dbReference>
<dbReference type="Pfam" id="PF01656">
    <property type="entry name" value="CbiA"/>
    <property type="match status" value="1"/>
</dbReference>
<dbReference type="Proteomes" id="UP001190464">
    <property type="component" value="Chromosome"/>
</dbReference>
<dbReference type="InterPro" id="IPR050625">
    <property type="entry name" value="ParA/MinD_ATPase"/>
</dbReference>
<accession>A0ABM9LI13</accession>
<keyword evidence="4" id="KW-1185">Reference proteome</keyword>
<evidence type="ECO:0000313" key="3">
    <source>
        <dbReference type="EMBL" id="CAJ1499409.1"/>
    </source>
</evidence>
<evidence type="ECO:0000313" key="4">
    <source>
        <dbReference type="Proteomes" id="UP001190464"/>
    </source>
</evidence>
<reference evidence="3 4" key="1">
    <citation type="submission" date="2023-08" db="EMBL/GenBank/DDBJ databases">
        <authorList>
            <person name="Folkvardsen B D."/>
            <person name="Norman A."/>
        </authorList>
    </citation>
    <scope>NUCLEOTIDE SEQUENCE [LARGE SCALE GENOMIC DNA]</scope>
    <source>
        <strain evidence="3 4">Mu0102</strain>
    </source>
</reference>
<protein>
    <submittedName>
        <fullName evidence="3">MinD/ParA family protein</fullName>
    </submittedName>
</protein>
<dbReference type="InterPro" id="IPR002586">
    <property type="entry name" value="CobQ/CobB/MinD/ParA_Nub-bd_dom"/>
</dbReference>
<dbReference type="SUPFAM" id="SSF52540">
    <property type="entry name" value="P-loop containing nucleoside triphosphate hydrolases"/>
    <property type="match status" value="1"/>
</dbReference>
<organism evidence="3 4">
    <name type="scientific">[Mycobacterium] holstebronense</name>
    <dbReference type="NCBI Taxonomy" id="3064288"/>
    <lineage>
        <taxon>Bacteria</taxon>
        <taxon>Bacillati</taxon>
        <taxon>Actinomycetota</taxon>
        <taxon>Actinomycetes</taxon>
        <taxon>Mycobacteriales</taxon>
        <taxon>Mycobacteriaceae</taxon>
        <taxon>Mycolicibacterium</taxon>
    </lineage>
</organism>
<feature type="compositionally biased region" description="Basic residues" evidence="1">
    <location>
        <begin position="23"/>
        <end position="32"/>
    </location>
</feature>
<dbReference type="RefSeq" id="WP_308485848.1">
    <property type="nucleotide sequence ID" value="NZ_OY726398.1"/>
</dbReference>
<dbReference type="InterPro" id="IPR027417">
    <property type="entry name" value="P-loop_NTPase"/>
</dbReference>
<gene>
    <name evidence="3" type="ORF">MU0102_000968</name>
</gene>
<name>A0ABM9LI13_9MYCO</name>
<evidence type="ECO:0000256" key="1">
    <source>
        <dbReference type="SAM" id="MobiDB-lite"/>
    </source>
</evidence>
<dbReference type="PANTHER" id="PTHR43384:SF14">
    <property type="entry name" value="ESX-1 SECRETION-ASSOCIATED PROTEIN ESPI"/>
    <property type="match status" value="1"/>
</dbReference>
<feature type="domain" description="CobQ/CobB/MinD/ParA nucleotide binding" evidence="2">
    <location>
        <begin position="110"/>
        <end position="321"/>
    </location>
</feature>
<sequence>MTDLHRPSPKLPDWGADGTERGSHRRPNRAGAHRIGNDAGRRPRRYYPISEILHMPDLPAPRKAVPVSGWRRLVYAASFHGINAGESPLEQHFRVLRDQIGQRMHKNLVIGVVSGKGGVGKTTMTTCIGGIFRECRSDNVVAIDAAPGFGTLADRIDTGSPDGYTEVISKIDVRGYTDIREHLGHNNIGLDVLAGNRTSDQPRPLFPSMLNEAVARLRRTHQVVLIDTSDNLEHPVMKAVLNTCDALIFVSGLTGDSALPVARSIDLLRAMDYDDLLARSMVILNNSRNHATPNARRYLTDLFTEAEIHAEYMPYDSHLARGGIIDTQYELRPQSRLRLFEIAATLADQHVRKADRLN</sequence>